<organism evidence="6 7">
    <name type="scientific">Novipirellula artificiosorum</name>
    <dbReference type="NCBI Taxonomy" id="2528016"/>
    <lineage>
        <taxon>Bacteria</taxon>
        <taxon>Pseudomonadati</taxon>
        <taxon>Planctomycetota</taxon>
        <taxon>Planctomycetia</taxon>
        <taxon>Pirellulales</taxon>
        <taxon>Pirellulaceae</taxon>
        <taxon>Novipirellula</taxon>
    </lineage>
</organism>
<reference evidence="6 7" key="1">
    <citation type="submission" date="2019-02" db="EMBL/GenBank/DDBJ databases">
        <title>Deep-cultivation of Planctomycetes and their phenomic and genomic characterization uncovers novel biology.</title>
        <authorList>
            <person name="Wiegand S."/>
            <person name="Jogler M."/>
            <person name="Boedeker C."/>
            <person name="Pinto D."/>
            <person name="Vollmers J."/>
            <person name="Rivas-Marin E."/>
            <person name="Kohn T."/>
            <person name="Peeters S.H."/>
            <person name="Heuer A."/>
            <person name="Rast P."/>
            <person name="Oberbeckmann S."/>
            <person name="Bunk B."/>
            <person name="Jeske O."/>
            <person name="Meyerdierks A."/>
            <person name="Storesund J.E."/>
            <person name="Kallscheuer N."/>
            <person name="Luecker S."/>
            <person name="Lage O.M."/>
            <person name="Pohl T."/>
            <person name="Merkel B.J."/>
            <person name="Hornburger P."/>
            <person name="Mueller R.-W."/>
            <person name="Bruemmer F."/>
            <person name="Labrenz M."/>
            <person name="Spormann A.M."/>
            <person name="Op Den Camp H."/>
            <person name="Overmann J."/>
            <person name="Amann R."/>
            <person name="Jetten M.S.M."/>
            <person name="Mascher T."/>
            <person name="Medema M.H."/>
            <person name="Devos D.P."/>
            <person name="Kaster A.-K."/>
            <person name="Ovreas L."/>
            <person name="Rohde M."/>
            <person name="Galperin M.Y."/>
            <person name="Jogler C."/>
        </authorList>
    </citation>
    <scope>NUCLEOTIDE SEQUENCE [LARGE SCALE GENOMIC DNA]</scope>
    <source>
        <strain evidence="6 7">Poly41</strain>
    </source>
</reference>
<feature type="binding site" evidence="4">
    <location>
        <position position="134"/>
    </location>
    <ligand>
        <name>1-deoxy-D-xylulose 5-phosphate</name>
        <dbReference type="ChEBI" id="CHEBI:57792"/>
    </ligand>
</feature>
<comment type="subcellular location">
    <subcellularLocation>
        <location evidence="4">Cytoplasm</location>
    </subcellularLocation>
</comment>
<keyword evidence="1 4" id="KW-0963">Cytoplasm</keyword>
<keyword evidence="7" id="KW-1185">Reference proteome</keyword>
<feature type="active site" description="Proton acceptor" evidence="4">
    <location>
        <position position="104"/>
    </location>
</feature>
<evidence type="ECO:0000256" key="1">
    <source>
        <dbReference type="ARBA" id="ARBA00022490"/>
    </source>
</evidence>
<dbReference type="UniPathway" id="UPA00244">
    <property type="reaction ID" value="UER00313"/>
</dbReference>
<comment type="pathway">
    <text evidence="4">Cofactor biosynthesis; pyridoxine 5'-phosphate biosynthesis; pyridoxine 5'-phosphate from D-erythrose 4-phosphate: step 5/5.</text>
</comment>
<sequence>MAECPIWDSFTGSVHAERKRCIVCPFLSNVKAILMIELGVNIDHIATVRQARRTYEPDPVIAAGLAEQGGADGITFHLREDRRHIQDRDIEILMKTVTVKTNFEMACADDVLSIACNAKPSWGLLVPESRQEITTEGGLDVVNDRGRIRDAVKRLQDSGILTSLFIDPDPAQVQASVDLGVDAVELHTGPYALATHQTQTTELARLDSAGQVAREAGIRLHAGHGLHYANVRPVAALANMIELNIGHSIVSRALMVGMREAVAEMRRILDLVRSPVS</sequence>
<dbReference type="SUPFAM" id="SSF63892">
    <property type="entry name" value="Pyridoxine 5'-phosphate synthase"/>
    <property type="match status" value="1"/>
</dbReference>
<feature type="binding site" evidence="4">
    <location>
        <position position="79"/>
    </location>
    <ligand>
        <name>1-deoxy-D-xylulose 5-phosphate</name>
        <dbReference type="ChEBI" id="CHEBI:57792"/>
    </ligand>
</feature>
<feature type="active site" description="Proton donor" evidence="4">
    <location>
        <position position="224"/>
    </location>
</feature>
<feature type="binding site" evidence="4">
    <location>
        <begin position="43"/>
        <end position="44"/>
    </location>
    <ligand>
        <name>1-deoxy-D-xylulose 5-phosphate</name>
        <dbReference type="ChEBI" id="CHEBI:57792"/>
    </ligand>
</feature>
<feature type="site" description="Transition state stabilizer" evidence="4">
    <location>
        <position position="185"/>
    </location>
</feature>
<dbReference type="GO" id="GO:0005829">
    <property type="term" value="C:cytosol"/>
    <property type="evidence" value="ECO:0007669"/>
    <property type="project" value="TreeGrafter"/>
</dbReference>
<dbReference type="EMBL" id="SJPV01000001">
    <property type="protein sequence ID" value="TWU42481.1"/>
    <property type="molecule type" value="Genomic_DNA"/>
</dbReference>
<feature type="binding site" evidence="4">
    <location>
        <position position="52"/>
    </location>
    <ligand>
        <name>3-amino-2-oxopropyl phosphate</name>
        <dbReference type="ChEBI" id="CHEBI:57279"/>
    </ligand>
</feature>
<dbReference type="PANTHER" id="PTHR30456">
    <property type="entry name" value="PYRIDOXINE 5'-PHOSPHATE SYNTHASE"/>
    <property type="match status" value="1"/>
</dbReference>
<comment type="subunit">
    <text evidence="4">Homooctamer; tetramer of dimers.</text>
</comment>
<dbReference type="EC" id="2.6.99.2" evidence="4 5"/>
<dbReference type="GO" id="GO:0008615">
    <property type="term" value="P:pyridoxine biosynthetic process"/>
    <property type="evidence" value="ECO:0007669"/>
    <property type="project" value="UniProtKB-UniRule"/>
</dbReference>
<dbReference type="NCBIfam" id="TIGR00559">
    <property type="entry name" value="pdxJ"/>
    <property type="match status" value="1"/>
</dbReference>
<feature type="active site" description="Proton acceptor" evidence="4">
    <location>
        <position position="77"/>
    </location>
</feature>
<evidence type="ECO:0000256" key="2">
    <source>
        <dbReference type="ARBA" id="ARBA00022679"/>
    </source>
</evidence>
<evidence type="ECO:0000256" key="4">
    <source>
        <dbReference type="HAMAP-Rule" id="MF_00279"/>
    </source>
</evidence>
<dbReference type="Proteomes" id="UP000319143">
    <property type="component" value="Unassembled WGS sequence"/>
</dbReference>
<comment type="function">
    <text evidence="4">Catalyzes the complicated ring closure reaction between the two acyclic compounds 1-deoxy-D-xylulose-5-phosphate (DXP) and 3-amino-2-oxopropyl phosphate (1-amino-acetone-3-phosphate or AAP) to form pyridoxine 5'-phosphate (PNP) and inorganic phosphate.</text>
</comment>
<feature type="binding site" evidence="4">
    <location>
        <position position="84"/>
    </location>
    <ligand>
        <name>1-deoxy-D-xylulose 5-phosphate</name>
        <dbReference type="ChEBI" id="CHEBI:57792"/>
    </ligand>
</feature>
<name>A0A5C6E4G7_9BACT</name>
<comment type="caution">
    <text evidence="6">The sequence shown here is derived from an EMBL/GenBank/DDBJ whole genome shotgun (WGS) entry which is preliminary data.</text>
</comment>
<dbReference type="PANTHER" id="PTHR30456:SF0">
    <property type="entry name" value="PYRIDOXINE 5'-PHOSPHATE SYNTHASE"/>
    <property type="match status" value="1"/>
</dbReference>
<comment type="catalytic activity">
    <reaction evidence="4">
        <text>3-amino-2-oxopropyl phosphate + 1-deoxy-D-xylulose 5-phosphate = pyridoxine 5'-phosphate + phosphate + 2 H2O + H(+)</text>
        <dbReference type="Rhea" id="RHEA:15265"/>
        <dbReference type="ChEBI" id="CHEBI:15377"/>
        <dbReference type="ChEBI" id="CHEBI:15378"/>
        <dbReference type="ChEBI" id="CHEBI:43474"/>
        <dbReference type="ChEBI" id="CHEBI:57279"/>
        <dbReference type="ChEBI" id="CHEBI:57792"/>
        <dbReference type="ChEBI" id="CHEBI:58589"/>
        <dbReference type="EC" id="2.6.99.2"/>
    </reaction>
</comment>
<evidence type="ECO:0000256" key="5">
    <source>
        <dbReference type="NCBIfam" id="TIGR00559"/>
    </source>
</evidence>
<evidence type="ECO:0000313" key="6">
    <source>
        <dbReference type="EMBL" id="TWU42481.1"/>
    </source>
</evidence>
<gene>
    <name evidence="4 6" type="primary">pdxJ</name>
    <name evidence="6" type="ORF">Poly41_07780</name>
</gene>
<dbReference type="NCBIfam" id="NF003625">
    <property type="entry name" value="PRK05265.1-3"/>
    <property type="match status" value="1"/>
</dbReference>
<dbReference type="InterPro" id="IPR013785">
    <property type="entry name" value="Aldolase_TIM"/>
</dbReference>
<dbReference type="CDD" id="cd00003">
    <property type="entry name" value="PNPsynthase"/>
    <property type="match status" value="1"/>
</dbReference>
<feature type="binding site" evidence="4">
    <location>
        <position position="225"/>
    </location>
    <ligand>
        <name>3-amino-2-oxopropyl phosphate</name>
        <dbReference type="ChEBI" id="CHEBI:57279"/>
    </ligand>
</feature>
<evidence type="ECO:0000256" key="3">
    <source>
        <dbReference type="ARBA" id="ARBA00023096"/>
    </source>
</evidence>
<keyword evidence="2 4" id="KW-0808">Transferase</keyword>
<proteinExistence type="inferred from homology"/>
<keyword evidence="3 4" id="KW-0664">Pyridoxine biosynthesis</keyword>
<dbReference type="HAMAP" id="MF_00279">
    <property type="entry name" value="PdxJ"/>
    <property type="match status" value="1"/>
</dbReference>
<dbReference type="InterPro" id="IPR036130">
    <property type="entry name" value="Pyridoxine-5'_phos_synth"/>
</dbReference>
<dbReference type="GO" id="GO:0033856">
    <property type="term" value="F:pyridoxine 5'-phosphate synthase activity"/>
    <property type="evidence" value="ECO:0007669"/>
    <property type="project" value="UniProtKB-UniRule"/>
</dbReference>
<dbReference type="NCBIfam" id="NF003627">
    <property type="entry name" value="PRK05265.1-5"/>
    <property type="match status" value="1"/>
</dbReference>
<accession>A0A5C6E4G7</accession>
<comment type="similarity">
    <text evidence="4">Belongs to the PNP synthase family.</text>
</comment>
<protein>
    <recommendedName>
        <fullName evidence="4 5">Pyridoxine 5'-phosphate synthase</fullName>
        <shortName evidence="4">PNP synthase</shortName>
        <ecNumber evidence="4 5">2.6.99.2</ecNumber>
    </recommendedName>
</protein>
<dbReference type="Gene3D" id="3.20.20.70">
    <property type="entry name" value="Aldolase class I"/>
    <property type="match status" value="1"/>
</dbReference>
<feature type="binding site" evidence="4">
    <location>
        <position position="41"/>
    </location>
    <ligand>
        <name>3-amino-2-oxopropyl phosphate</name>
        <dbReference type="ChEBI" id="CHEBI:57279"/>
    </ligand>
</feature>
<evidence type="ECO:0000313" key="7">
    <source>
        <dbReference type="Proteomes" id="UP000319143"/>
    </source>
</evidence>
<dbReference type="AlphaFoldDB" id="A0A5C6E4G7"/>
<feature type="binding site" evidence="4">
    <location>
        <begin position="246"/>
        <end position="247"/>
    </location>
    <ligand>
        <name>3-amino-2-oxopropyl phosphate</name>
        <dbReference type="ChEBI" id="CHEBI:57279"/>
    </ligand>
</feature>
<dbReference type="InterPro" id="IPR004569">
    <property type="entry name" value="PyrdxlP_synth_PdxJ"/>
</dbReference>
<dbReference type="Pfam" id="PF03740">
    <property type="entry name" value="PdxJ"/>
    <property type="match status" value="1"/>
</dbReference>